<comment type="caution">
    <text evidence="3">The sequence shown here is derived from an EMBL/GenBank/DDBJ whole genome shotgun (WGS) entry which is preliminary data.</text>
</comment>
<dbReference type="InterPro" id="IPR050312">
    <property type="entry name" value="IolE/XylAMocC-like"/>
</dbReference>
<name>A0A7X0FNR9_9MICO</name>
<dbReference type="Gene3D" id="3.20.20.150">
    <property type="entry name" value="Divalent-metal-dependent TIM barrel enzymes"/>
    <property type="match status" value="1"/>
</dbReference>
<dbReference type="SUPFAM" id="SSF51658">
    <property type="entry name" value="Xylose isomerase-like"/>
    <property type="match status" value="1"/>
</dbReference>
<keyword evidence="3" id="KW-0413">Isomerase</keyword>
<keyword evidence="1" id="KW-0119">Carbohydrate metabolism</keyword>
<organism evidence="3 4">
    <name type="scientific">Microbacterium thalassium</name>
    <dbReference type="NCBI Taxonomy" id="362649"/>
    <lineage>
        <taxon>Bacteria</taxon>
        <taxon>Bacillati</taxon>
        <taxon>Actinomycetota</taxon>
        <taxon>Actinomycetes</taxon>
        <taxon>Micrococcales</taxon>
        <taxon>Microbacteriaceae</taxon>
        <taxon>Microbacterium</taxon>
    </lineage>
</organism>
<accession>A0A7X0FNR9</accession>
<evidence type="ECO:0000313" key="3">
    <source>
        <dbReference type="EMBL" id="MBB6390894.1"/>
    </source>
</evidence>
<keyword evidence="4" id="KW-1185">Reference proteome</keyword>
<dbReference type="EMBL" id="JACHML010000001">
    <property type="protein sequence ID" value="MBB6390894.1"/>
    <property type="molecule type" value="Genomic_DNA"/>
</dbReference>
<sequence>MSTPDPRLSINQGTVKHASLAEALRATADAGVQAIGLWREPVQEVGLSTAAKMLADSGLRFSTHCRSGFFTMPEGPERRASIDDNRLAIDEAATLAAAGAPGSCPVLVLVAGGLPEGSRDLIGARERVRDAIGELAPYAKAAGVQLAIEPLHPMYASDRCIVSTLGQALDIAADFEPEVVGVTVDTFHIWWDPDVLASIERAGREGRIATYQVCDWKTPLASDVLLSRHYPGDGVIDFASLTRAVETTGYDRDIEVEIFNADIWAKDADTIVRETAAGFGAAVSPHLAASVAG</sequence>
<dbReference type="RefSeq" id="WP_184750094.1">
    <property type="nucleotide sequence ID" value="NZ_BAAAJR010000003.1"/>
</dbReference>
<dbReference type="Proteomes" id="UP000537775">
    <property type="component" value="Unassembled WGS sequence"/>
</dbReference>
<dbReference type="PANTHER" id="PTHR12110">
    <property type="entry name" value="HYDROXYPYRUVATE ISOMERASE"/>
    <property type="match status" value="1"/>
</dbReference>
<dbReference type="AlphaFoldDB" id="A0A7X0FNR9"/>
<dbReference type="InterPro" id="IPR036237">
    <property type="entry name" value="Xyl_isomerase-like_sf"/>
</dbReference>
<dbReference type="PANTHER" id="PTHR12110:SF52">
    <property type="entry name" value="XYLOSE ISOMERASE"/>
    <property type="match status" value="1"/>
</dbReference>
<reference evidence="3 4" key="1">
    <citation type="submission" date="2020-08" db="EMBL/GenBank/DDBJ databases">
        <title>Sequencing the genomes of 1000 actinobacteria strains.</title>
        <authorList>
            <person name="Klenk H.-P."/>
        </authorList>
    </citation>
    <scope>NUCLEOTIDE SEQUENCE [LARGE SCALE GENOMIC DNA]</scope>
    <source>
        <strain evidence="3 4">DSM 12511</strain>
    </source>
</reference>
<proteinExistence type="predicted"/>
<feature type="domain" description="Xylose isomerase-like TIM barrel" evidence="2">
    <location>
        <begin position="24"/>
        <end position="272"/>
    </location>
</feature>
<gene>
    <name evidence="3" type="ORF">HD594_001207</name>
</gene>
<dbReference type="Pfam" id="PF01261">
    <property type="entry name" value="AP_endonuc_2"/>
    <property type="match status" value="1"/>
</dbReference>
<evidence type="ECO:0000256" key="1">
    <source>
        <dbReference type="ARBA" id="ARBA00023277"/>
    </source>
</evidence>
<evidence type="ECO:0000259" key="2">
    <source>
        <dbReference type="Pfam" id="PF01261"/>
    </source>
</evidence>
<dbReference type="GO" id="GO:0016853">
    <property type="term" value="F:isomerase activity"/>
    <property type="evidence" value="ECO:0007669"/>
    <property type="project" value="UniProtKB-KW"/>
</dbReference>
<evidence type="ECO:0000313" key="4">
    <source>
        <dbReference type="Proteomes" id="UP000537775"/>
    </source>
</evidence>
<protein>
    <submittedName>
        <fullName evidence="3">Sugar phosphate isomerase/epimerase</fullName>
    </submittedName>
</protein>
<dbReference type="InterPro" id="IPR013022">
    <property type="entry name" value="Xyl_isomerase-like_TIM-brl"/>
</dbReference>